<feature type="transmembrane region" description="Helical" evidence="1">
    <location>
        <begin position="28"/>
        <end position="48"/>
    </location>
</feature>
<dbReference type="Proteomes" id="UP000074914">
    <property type="component" value="Chromosome"/>
</dbReference>
<name>A0ABM5Z7Q8_9BURK</name>
<reference evidence="2 3" key="1">
    <citation type="submission" date="2015-11" db="EMBL/GenBank/DDBJ databases">
        <title>Exploring the genomic traits of fungus-feeding bacterial genus Collimonas.</title>
        <authorList>
            <person name="Song C."/>
            <person name="Schmidt R."/>
            <person name="de Jager V."/>
            <person name="Krzyzanowska D."/>
            <person name="Jongedijk E."/>
            <person name="Cankar K."/>
            <person name="Beekwilder J."/>
            <person name="van Veen A."/>
            <person name="de Boer W."/>
            <person name="van Veen J.A."/>
            <person name="Garbeva P."/>
        </authorList>
    </citation>
    <scope>NUCLEOTIDE SEQUENCE [LARGE SCALE GENOMIC DNA]</scope>
    <source>
        <strain evidence="2 3">Ter291</strain>
    </source>
</reference>
<gene>
    <name evidence="2" type="ORF">CPter291_2641</name>
</gene>
<protein>
    <submittedName>
        <fullName evidence="2">Uncharacterized protein</fullName>
    </submittedName>
</protein>
<keyword evidence="1" id="KW-0812">Transmembrane</keyword>
<evidence type="ECO:0000256" key="1">
    <source>
        <dbReference type="SAM" id="Phobius"/>
    </source>
</evidence>
<sequence length="49" mass="5165">MATEQDRVAAQYGRGANGSSNKFTSGEALAFGVCCCIFVSFLTHGNFLS</sequence>
<evidence type="ECO:0000313" key="3">
    <source>
        <dbReference type="Proteomes" id="UP000074914"/>
    </source>
</evidence>
<keyword evidence="3" id="KW-1185">Reference proteome</keyword>
<accession>A0ABM5Z7Q8</accession>
<keyword evidence="1" id="KW-0472">Membrane</keyword>
<dbReference type="EMBL" id="CP013236">
    <property type="protein sequence ID" value="AMP14898.1"/>
    <property type="molecule type" value="Genomic_DNA"/>
</dbReference>
<proteinExistence type="predicted"/>
<organism evidence="2 3">
    <name type="scientific">Collimonas pratensis</name>
    <dbReference type="NCBI Taxonomy" id="279113"/>
    <lineage>
        <taxon>Bacteria</taxon>
        <taxon>Pseudomonadati</taxon>
        <taxon>Pseudomonadota</taxon>
        <taxon>Betaproteobacteria</taxon>
        <taxon>Burkholderiales</taxon>
        <taxon>Oxalobacteraceae</taxon>
        <taxon>Collimonas</taxon>
    </lineage>
</organism>
<keyword evidence="1" id="KW-1133">Transmembrane helix</keyword>
<evidence type="ECO:0000313" key="2">
    <source>
        <dbReference type="EMBL" id="AMP14898.1"/>
    </source>
</evidence>